<dbReference type="STRING" id="6183.A0A5K4FD85"/>
<evidence type="ECO:0000313" key="2">
    <source>
        <dbReference type="WBParaSite" id="Smp_341910.1"/>
    </source>
</evidence>
<reference evidence="1" key="1">
    <citation type="journal article" date="2012" name="PLoS Negl. Trop. Dis.">
        <title>A systematically improved high quality genome and transcriptome of the human blood fluke Schistosoma mansoni.</title>
        <authorList>
            <person name="Protasio A.V."/>
            <person name="Tsai I.J."/>
            <person name="Babbage A."/>
            <person name="Nichol S."/>
            <person name="Hunt M."/>
            <person name="Aslett M.A."/>
            <person name="De Silva N."/>
            <person name="Velarde G.S."/>
            <person name="Anderson T.J."/>
            <person name="Clark R.C."/>
            <person name="Davidson C."/>
            <person name="Dillon G.P."/>
            <person name="Holroyd N.E."/>
            <person name="LoVerde P.T."/>
            <person name="Lloyd C."/>
            <person name="McQuillan J."/>
            <person name="Oliveira G."/>
            <person name="Otto T.D."/>
            <person name="Parker-Manuel S.J."/>
            <person name="Quail M.A."/>
            <person name="Wilson R.A."/>
            <person name="Zerlotini A."/>
            <person name="Dunne D.W."/>
            <person name="Berriman M."/>
        </authorList>
    </citation>
    <scope>NUCLEOTIDE SEQUENCE [LARGE SCALE GENOMIC DNA]</scope>
    <source>
        <strain evidence="1">Puerto Rican</strain>
    </source>
</reference>
<dbReference type="AlphaFoldDB" id="A0A5K4FD85"/>
<dbReference type="InParanoid" id="A0A5K4FD85"/>
<protein>
    <submittedName>
        <fullName evidence="2">UBA domain-containing protein</fullName>
    </submittedName>
</protein>
<sequence length="181" mass="20565">MDLFLSSLQLPYNHLNYMKLPQNYQAYATTTTYIPYQQPYLQNKMNLTKLPSPSSSSALSLRSLSSSALRSSSSSLRSSSSSSTCIQSNQINDKQRILTNHYGLKRNSQYTTSCMNLTRLPNSSCHSNNNKDQINISAIIIRLRHMGFQQSDMYLSSLIQQYNGNINPILDRLSFENNMKS</sequence>
<dbReference type="WBParaSite" id="Smp_341910.1">
    <property type="protein sequence ID" value="Smp_341910.1"/>
    <property type="gene ID" value="Smp_341910"/>
</dbReference>
<keyword evidence="1" id="KW-1185">Reference proteome</keyword>
<name>A0A5K4FD85_SCHMA</name>
<accession>A0A5K4FD85</accession>
<dbReference type="Gene3D" id="1.10.8.10">
    <property type="entry name" value="DNA helicase RuvA subunit, C-terminal domain"/>
    <property type="match status" value="1"/>
</dbReference>
<evidence type="ECO:0000313" key="1">
    <source>
        <dbReference type="Proteomes" id="UP000008854"/>
    </source>
</evidence>
<reference evidence="2" key="2">
    <citation type="submission" date="2019-11" db="UniProtKB">
        <authorList>
            <consortium name="WormBaseParasite"/>
        </authorList>
    </citation>
    <scope>IDENTIFICATION</scope>
    <source>
        <strain evidence="2">Puerto Rican</strain>
    </source>
</reference>
<proteinExistence type="predicted"/>
<organism evidence="1 2">
    <name type="scientific">Schistosoma mansoni</name>
    <name type="common">Blood fluke</name>
    <dbReference type="NCBI Taxonomy" id="6183"/>
    <lineage>
        <taxon>Eukaryota</taxon>
        <taxon>Metazoa</taxon>
        <taxon>Spiralia</taxon>
        <taxon>Lophotrochozoa</taxon>
        <taxon>Platyhelminthes</taxon>
        <taxon>Trematoda</taxon>
        <taxon>Digenea</taxon>
        <taxon>Strigeidida</taxon>
        <taxon>Schistosomatoidea</taxon>
        <taxon>Schistosomatidae</taxon>
        <taxon>Schistosoma</taxon>
    </lineage>
</organism>
<dbReference type="Proteomes" id="UP000008854">
    <property type="component" value="Unassembled WGS sequence"/>
</dbReference>